<dbReference type="AlphaFoldDB" id="A0A2M9CSZ8"/>
<sequence length="650" mass="75042">MPVRRITFIILLCSCQIWGYSQNLAIDSLKRELKKNLPDTTRAKMLMQLAVLYETVDTSQSARIYEEAIRFARNKKLPFETANLYFNRSFLFQAAGKYDEALHSLDTALFFIDQSSHPNTAFKKAQIVSQLASVYKELNQYEISIEYHLQSNQLFEEINRPAGLITSLLNTAVLYKELQDYTRQEFYARKALSIARKTQNKDDLLIAYTYVAHALSEQDKVKDAKVYIDSAALYINNYHQNQPIALLNYYLIRGSIFLQLNKLDSSFQSFKKAYDLSQNQSAFGRYQSLLQMGNVRRKEKKFDEAEKYLLEALEGINKTGELAQKNIAFQYLADLYEDRGDTKKALEYYKKYKSISDSVASLKNKNLATSLEKKYESEKKEATIKWQQKQLENQKRLIYMLGITALLFATILLLSYRTYRQKQKIQQQRINELETEKELSAIKAVLKGEEQERTRLAKDLHDGLSGMLSGIKYTLQNIKGNLIMNPENQQALERSIDMLDNSIKEMRRIAHNMMPEVLVRYGLDTALKDYATEINKTGIIKVIYQSMEMEDKDMDQTTAITVFRIVQELLNNVIKHAQATEVLVQVFRQMSKLVINVEDNGKGFDVTLSKEMGGMGWKNIYSRVEMLKGSIDVHSAPDKGTFVSLELNIE</sequence>
<dbReference type="Pfam" id="PF07730">
    <property type="entry name" value="HisKA_3"/>
    <property type="match status" value="1"/>
</dbReference>
<dbReference type="GO" id="GO:0046983">
    <property type="term" value="F:protein dimerization activity"/>
    <property type="evidence" value="ECO:0007669"/>
    <property type="project" value="InterPro"/>
</dbReference>
<dbReference type="SUPFAM" id="SSF48452">
    <property type="entry name" value="TPR-like"/>
    <property type="match status" value="2"/>
</dbReference>
<feature type="repeat" description="TPR" evidence="4">
    <location>
        <begin position="247"/>
        <end position="280"/>
    </location>
</feature>
<dbReference type="InterPro" id="IPR003594">
    <property type="entry name" value="HATPase_dom"/>
</dbReference>
<keyword evidence="8" id="KW-1185">Reference proteome</keyword>
<evidence type="ECO:0000256" key="4">
    <source>
        <dbReference type="PROSITE-ProRule" id="PRU00339"/>
    </source>
</evidence>
<dbReference type="SUPFAM" id="SSF55874">
    <property type="entry name" value="ATPase domain of HSP90 chaperone/DNA topoisomerase II/histidine kinase"/>
    <property type="match status" value="1"/>
</dbReference>
<keyword evidence="2" id="KW-0418">Kinase</keyword>
<feature type="transmembrane region" description="Helical" evidence="5">
    <location>
        <begin position="397"/>
        <end position="416"/>
    </location>
</feature>
<keyword evidence="1" id="KW-0808">Transferase</keyword>
<dbReference type="Gene3D" id="3.30.565.10">
    <property type="entry name" value="Histidine kinase-like ATPase, C-terminal domain"/>
    <property type="match status" value="1"/>
</dbReference>
<reference evidence="7 8" key="1">
    <citation type="submission" date="2017-11" db="EMBL/GenBank/DDBJ databases">
        <title>Genomic Encyclopedia of Archaeal and Bacterial Type Strains, Phase II (KMG-II): From Individual Species to Whole Genera.</title>
        <authorList>
            <person name="Goeker M."/>
        </authorList>
    </citation>
    <scope>NUCLEOTIDE SEQUENCE [LARGE SCALE GENOMIC DNA]</scope>
    <source>
        <strain evidence="7 8">DSM 27268</strain>
    </source>
</reference>
<accession>A0A2M9CSZ8</accession>
<keyword evidence="5" id="KW-0812">Transmembrane</keyword>
<organism evidence="7 8">
    <name type="scientific">Thermoflavifilum aggregans</name>
    <dbReference type="NCBI Taxonomy" id="454188"/>
    <lineage>
        <taxon>Bacteria</taxon>
        <taxon>Pseudomonadati</taxon>
        <taxon>Bacteroidota</taxon>
        <taxon>Chitinophagia</taxon>
        <taxon>Chitinophagales</taxon>
        <taxon>Chitinophagaceae</taxon>
        <taxon>Thermoflavifilum</taxon>
    </lineage>
</organism>
<dbReference type="PANTHER" id="PTHR24421">
    <property type="entry name" value="NITRATE/NITRITE SENSOR PROTEIN NARX-RELATED"/>
    <property type="match status" value="1"/>
</dbReference>
<dbReference type="Pfam" id="PF13424">
    <property type="entry name" value="TPR_12"/>
    <property type="match status" value="1"/>
</dbReference>
<evidence type="ECO:0000256" key="5">
    <source>
        <dbReference type="SAM" id="Phobius"/>
    </source>
</evidence>
<dbReference type="EMBL" id="PGFG01000001">
    <property type="protein sequence ID" value="PJJ75042.1"/>
    <property type="molecule type" value="Genomic_DNA"/>
</dbReference>
<gene>
    <name evidence="7" type="ORF">BXY57_0610</name>
</gene>
<proteinExistence type="predicted"/>
<evidence type="ECO:0000256" key="3">
    <source>
        <dbReference type="ARBA" id="ARBA00023012"/>
    </source>
</evidence>
<dbReference type="OrthoDB" id="617348at2"/>
<name>A0A2M9CSZ8_9BACT</name>
<evidence type="ECO:0000256" key="2">
    <source>
        <dbReference type="ARBA" id="ARBA00022777"/>
    </source>
</evidence>
<dbReference type="SMART" id="SM00028">
    <property type="entry name" value="TPR"/>
    <property type="match status" value="7"/>
</dbReference>
<dbReference type="GO" id="GO:0000155">
    <property type="term" value="F:phosphorelay sensor kinase activity"/>
    <property type="evidence" value="ECO:0007669"/>
    <property type="project" value="InterPro"/>
</dbReference>
<dbReference type="CDD" id="cd16917">
    <property type="entry name" value="HATPase_UhpB-NarQ-NarX-like"/>
    <property type="match status" value="1"/>
</dbReference>
<dbReference type="PROSITE" id="PS50005">
    <property type="entry name" value="TPR"/>
    <property type="match status" value="1"/>
</dbReference>
<protein>
    <submittedName>
        <fullName evidence="7">Tetratricopeptide repeat protein</fullName>
    </submittedName>
</protein>
<dbReference type="InterPro" id="IPR050482">
    <property type="entry name" value="Sensor_HK_TwoCompSys"/>
</dbReference>
<dbReference type="Proteomes" id="UP000230000">
    <property type="component" value="Unassembled WGS sequence"/>
</dbReference>
<dbReference type="GO" id="GO:0016020">
    <property type="term" value="C:membrane"/>
    <property type="evidence" value="ECO:0007669"/>
    <property type="project" value="InterPro"/>
</dbReference>
<keyword evidence="5" id="KW-1133">Transmembrane helix</keyword>
<keyword evidence="4" id="KW-0802">TPR repeat</keyword>
<dbReference type="InterPro" id="IPR036890">
    <property type="entry name" value="HATPase_C_sf"/>
</dbReference>
<dbReference type="Gene3D" id="1.25.40.10">
    <property type="entry name" value="Tetratricopeptide repeat domain"/>
    <property type="match status" value="2"/>
</dbReference>
<evidence type="ECO:0000313" key="7">
    <source>
        <dbReference type="EMBL" id="PJJ75042.1"/>
    </source>
</evidence>
<keyword evidence="5" id="KW-0472">Membrane</keyword>
<feature type="domain" description="Histidine kinase" evidence="6">
    <location>
        <begin position="459"/>
        <end position="650"/>
    </location>
</feature>
<dbReference type="PROSITE" id="PS50109">
    <property type="entry name" value="HIS_KIN"/>
    <property type="match status" value="1"/>
</dbReference>
<dbReference type="Pfam" id="PF02518">
    <property type="entry name" value="HATPase_c"/>
    <property type="match status" value="1"/>
</dbReference>
<dbReference type="InterPro" id="IPR005467">
    <property type="entry name" value="His_kinase_dom"/>
</dbReference>
<dbReference type="Pfam" id="PF13181">
    <property type="entry name" value="TPR_8"/>
    <property type="match status" value="2"/>
</dbReference>
<keyword evidence="3" id="KW-0902">Two-component regulatory system</keyword>
<dbReference type="InterPro" id="IPR011712">
    <property type="entry name" value="Sig_transdc_His_kin_sub3_dim/P"/>
</dbReference>
<evidence type="ECO:0000256" key="1">
    <source>
        <dbReference type="ARBA" id="ARBA00022679"/>
    </source>
</evidence>
<dbReference type="InterPro" id="IPR019734">
    <property type="entry name" value="TPR_rpt"/>
</dbReference>
<dbReference type="SMART" id="SM00387">
    <property type="entry name" value="HATPase_c"/>
    <property type="match status" value="1"/>
</dbReference>
<evidence type="ECO:0000259" key="6">
    <source>
        <dbReference type="PROSITE" id="PS50109"/>
    </source>
</evidence>
<comment type="caution">
    <text evidence="7">The sequence shown here is derived from an EMBL/GenBank/DDBJ whole genome shotgun (WGS) entry which is preliminary data.</text>
</comment>
<evidence type="ECO:0000313" key="8">
    <source>
        <dbReference type="Proteomes" id="UP000230000"/>
    </source>
</evidence>
<dbReference type="Gene3D" id="1.20.5.1930">
    <property type="match status" value="1"/>
</dbReference>
<dbReference type="InterPro" id="IPR011990">
    <property type="entry name" value="TPR-like_helical_dom_sf"/>
</dbReference>